<feature type="transmembrane region" description="Helical" evidence="8">
    <location>
        <begin position="282"/>
        <end position="306"/>
    </location>
</feature>
<dbReference type="Pfam" id="PF01032">
    <property type="entry name" value="FecCD"/>
    <property type="match status" value="1"/>
</dbReference>
<evidence type="ECO:0000256" key="7">
    <source>
        <dbReference type="ARBA" id="ARBA00023136"/>
    </source>
</evidence>
<feature type="transmembrane region" description="Helical" evidence="8">
    <location>
        <begin position="318"/>
        <end position="339"/>
    </location>
</feature>
<dbReference type="Proteomes" id="UP000245631">
    <property type="component" value="Unassembled WGS sequence"/>
</dbReference>
<dbReference type="FunFam" id="1.10.3470.10:FF:000001">
    <property type="entry name" value="Vitamin B12 ABC transporter permease BtuC"/>
    <property type="match status" value="1"/>
</dbReference>
<evidence type="ECO:0000313" key="9">
    <source>
        <dbReference type="EMBL" id="PWJ93111.1"/>
    </source>
</evidence>
<evidence type="ECO:0000313" key="10">
    <source>
        <dbReference type="Proteomes" id="UP000245631"/>
    </source>
</evidence>
<dbReference type="InterPro" id="IPR037294">
    <property type="entry name" value="ABC_BtuC-like"/>
</dbReference>
<dbReference type="PANTHER" id="PTHR30472">
    <property type="entry name" value="FERRIC ENTEROBACTIN TRANSPORT SYSTEM PERMEASE PROTEIN"/>
    <property type="match status" value="1"/>
</dbReference>
<keyword evidence="5 8" id="KW-0812">Transmembrane</keyword>
<feature type="transmembrane region" description="Helical" evidence="8">
    <location>
        <begin position="190"/>
        <end position="210"/>
    </location>
</feature>
<feature type="transmembrane region" description="Helical" evidence="8">
    <location>
        <begin position="157"/>
        <end position="178"/>
    </location>
</feature>
<feature type="transmembrane region" description="Helical" evidence="8">
    <location>
        <begin position="132"/>
        <end position="151"/>
    </location>
</feature>
<dbReference type="InterPro" id="IPR000522">
    <property type="entry name" value="ABC_transptr_permease_BtuC"/>
</dbReference>
<comment type="caution">
    <text evidence="9">The sequence shown here is derived from an EMBL/GenBank/DDBJ whole genome shotgun (WGS) entry which is preliminary data.</text>
</comment>
<dbReference type="EMBL" id="QGGH01000002">
    <property type="protein sequence ID" value="PWJ93111.1"/>
    <property type="molecule type" value="Genomic_DNA"/>
</dbReference>
<dbReference type="SUPFAM" id="SSF81345">
    <property type="entry name" value="ABC transporter involved in vitamin B12 uptake, BtuC"/>
    <property type="match status" value="1"/>
</dbReference>
<dbReference type="GO" id="GO:0022857">
    <property type="term" value="F:transmembrane transporter activity"/>
    <property type="evidence" value="ECO:0007669"/>
    <property type="project" value="InterPro"/>
</dbReference>
<comment type="similarity">
    <text evidence="2">Belongs to the binding-protein-dependent transport system permease family. FecCD subfamily.</text>
</comment>
<reference evidence="9 10" key="1">
    <citation type="submission" date="2018-05" db="EMBL/GenBank/DDBJ databases">
        <title>Genomic Encyclopedia of Type Strains, Phase IV (KMG-IV): sequencing the most valuable type-strain genomes for metagenomic binning, comparative biology and taxonomic classification.</title>
        <authorList>
            <person name="Goeker M."/>
        </authorList>
    </citation>
    <scope>NUCLEOTIDE SEQUENCE [LARGE SCALE GENOMIC DNA]</scope>
    <source>
        <strain evidence="9 10">DSM 2626</strain>
    </source>
</reference>
<organism evidence="9 10">
    <name type="scientific">Rhizobium loti</name>
    <name type="common">Mesorhizobium loti</name>
    <dbReference type="NCBI Taxonomy" id="381"/>
    <lineage>
        <taxon>Bacteria</taxon>
        <taxon>Pseudomonadati</taxon>
        <taxon>Pseudomonadota</taxon>
        <taxon>Alphaproteobacteria</taxon>
        <taxon>Hyphomicrobiales</taxon>
        <taxon>Phyllobacteriaceae</taxon>
        <taxon>Mesorhizobium</taxon>
    </lineage>
</organism>
<keyword evidence="4" id="KW-1003">Cell membrane</keyword>
<sequence length="372" mass="38960">MSPKSAQRFWGNDMHEQKILEVRRMSPDRRDAFPGLRHRAFALAMMVGSAAIAALALLSIAYGSTLIPLTDVVAALGRAIGFSGHDVAGPVGKIVVDLRLPRSILAICVGAGLGVVGALLQTVTRNDLADPFLFGLSSGAAAGAVSVITVFGDSFGIWTLPVAAFAGGILAAGVVLLLVARVRGQGPERLILAGLAVSFLFTALTNYLVFAGDQRAAHSVLFWTMGGLGLARWDNIWVGALGAGTILAYALWNHRRLDAFLAGENAAESLGVPVARMRRMTFLVAAFSTAILVSVAGVIGFVGLMIPHLSRPLAGPLHLRLVASCAVFGAVLLLASDLLARTLLPPQELPIGIITSSVGAFFVVTMLIRNRL</sequence>
<keyword evidence="3" id="KW-0813">Transport</keyword>
<feature type="transmembrane region" description="Helical" evidence="8">
    <location>
        <begin position="100"/>
        <end position="120"/>
    </location>
</feature>
<protein>
    <submittedName>
        <fullName evidence="9">Iron complex transport system permease protein</fullName>
    </submittedName>
</protein>
<proteinExistence type="inferred from homology"/>
<accession>A0A8E3B5W2</accession>
<evidence type="ECO:0000256" key="2">
    <source>
        <dbReference type="ARBA" id="ARBA00007935"/>
    </source>
</evidence>
<evidence type="ECO:0000256" key="3">
    <source>
        <dbReference type="ARBA" id="ARBA00022448"/>
    </source>
</evidence>
<evidence type="ECO:0000256" key="8">
    <source>
        <dbReference type="SAM" id="Phobius"/>
    </source>
</evidence>
<name>A0A8E3B5W2_RHILI</name>
<dbReference type="GO" id="GO:0005886">
    <property type="term" value="C:plasma membrane"/>
    <property type="evidence" value="ECO:0007669"/>
    <property type="project" value="UniProtKB-SubCell"/>
</dbReference>
<dbReference type="PANTHER" id="PTHR30472:SF67">
    <property type="entry name" value="PERMEASE OF ABC TRANSPORTER-RELATED"/>
    <property type="match status" value="1"/>
</dbReference>
<dbReference type="CDD" id="cd06550">
    <property type="entry name" value="TM_ABC_iron-siderophores_like"/>
    <property type="match status" value="1"/>
</dbReference>
<comment type="subcellular location">
    <subcellularLocation>
        <location evidence="1">Cell membrane</location>
        <topology evidence="1">Multi-pass membrane protein</topology>
    </subcellularLocation>
</comment>
<gene>
    <name evidence="9" type="ORF">C8D77_102891</name>
</gene>
<keyword evidence="6 8" id="KW-1133">Transmembrane helix</keyword>
<evidence type="ECO:0000256" key="4">
    <source>
        <dbReference type="ARBA" id="ARBA00022475"/>
    </source>
</evidence>
<evidence type="ECO:0000256" key="5">
    <source>
        <dbReference type="ARBA" id="ARBA00022692"/>
    </source>
</evidence>
<feature type="transmembrane region" description="Helical" evidence="8">
    <location>
        <begin position="230"/>
        <end position="252"/>
    </location>
</feature>
<keyword evidence="7 8" id="KW-0472">Membrane</keyword>
<dbReference type="AlphaFoldDB" id="A0A8E3B5W2"/>
<dbReference type="Gene3D" id="1.10.3470.10">
    <property type="entry name" value="ABC transporter involved in vitamin B12 uptake, BtuC"/>
    <property type="match status" value="1"/>
</dbReference>
<evidence type="ECO:0000256" key="6">
    <source>
        <dbReference type="ARBA" id="ARBA00022989"/>
    </source>
</evidence>
<feature type="transmembrane region" description="Helical" evidence="8">
    <location>
        <begin position="40"/>
        <end position="62"/>
    </location>
</feature>
<dbReference type="GO" id="GO:0033214">
    <property type="term" value="P:siderophore-iron import into cell"/>
    <property type="evidence" value="ECO:0007669"/>
    <property type="project" value="TreeGrafter"/>
</dbReference>
<feature type="transmembrane region" description="Helical" evidence="8">
    <location>
        <begin position="351"/>
        <end position="368"/>
    </location>
</feature>
<evidence type="ECO:0000256" key="1">
    <source>
        <dbReference type="ARBA" id="ARBA00004651"/>
    </source>
</evidence>